<dbReference type="SUPFAM" id="SSF74650">
    <property type="entry name" value="Galactose mutarotase-like"/>
    <property type="match status" value="1"/>
</dbReference>
<comment type="similarity">
    <text evidence="2 8">Belongs to the glycosyl hydrolase 2 family.</text>
</comment>
<keyword evidence="5 8" id="KW-0378">Hydrolase</keyword>
<evidence type="ECO:0000256" key="4">
    <source>
        <dbReference type="ARBA" id="ARBA00013303"/>
    </source>
</evidence>
<dbReference type="Gene3D" id="2.70.98.10">
    <property type="match status" value="1"/>
</dbReference>
<evidence type="ECO:0000256" key="6">
    <source>
        <dbReference type="ARBA" id="ARBA00023295"/>
    </source>
</evidence>
<evidence type="ECO:0000256" key="3">
    <source>
        <dbReference type="ARBA" id="ARBA00012756"/>
    </source>
</evidence>
<dbReference type="SUPFAM" id="SSF49785">
    <property type="entry name" value="Galactose-binding domain-like"/>
    <property type="match status" value="1"/>
</dbReference>
<dbReference type="PROSITE" id="PS00719">
    <property type="entry name" value="GLYCOSYL_HYDROL_F2_1"/>
    <property type="match status" value="1"/>
</dbReference>
<feature type="region of interest" description="Disordered" evidence="9">
    <location>
        <begin position="31"/>
        <end position="62"/>
    </location>
</feature>
<dbReference type="PANTHER" id="PTHR46323:SF2">
    <property type="entry name" value="BETA-GALACTOSIDASE"/>
    <property type="match status" value="1"/>
</dbReference>
<dbReference type="SUPFAM" id="SSF49303">
    <property type="entry name" value="beta-Galactosidase/glucuronidase domain"/>
    <property type="match status" value="2"/>
</dbReference>
<evidence type="ECO:0000313" key="11">
    <source>
        <dbReference type="EMBL" id="SER97945.1"/>
    </source>
</evidence>
<dbReference type="Gene3D" id="2.60.40.10">
    <property type="entry name" value="Immunoglobulins"/>
    <property type="match status" value="2"/>
</dbReference>
<evidence type="ECO:0000256" key="1">
    <source>
        <dbReference type="ARBA" id="ARBA00001412"/>
    </source>
</evidence>
<dbReference type="InterPro" id="IPR013783">
    <property type="entry name" value="Ig-like_fold"/>
</dbReference>
<dbReference type="PROSITE" id="PS51318">
    <property type="entry name" value="TAT"/>
    <property type="match status" value="1"/>
</dbReference>
<protein>
    <recommendedName>
        <fullName evidence="4 8">Beta-galactosidase</fullName>
        <ecNumber evidence="3 8">3.2.1.23</ecNumber>
    </recommendedName>
    <alternativeName>
        <fullName evidence="7 8">Lactase</fullName>
    </alternativeName>
</protein>
<evidence type="ECO:0000313" key="12">
    <source>
        <dbReference type="Proteomes" id="UP000182841"/>
    </source>
</evidence>
<evidence type="ECO:0000256" key="7">
    <source>
        <dbReference type="ARBA" id="ARBA00032230"/>
    </source>
</evidence>
<dbReference type="InterPro" id="IPR023232">
    <property type="entry name" value="Glyco_hydro_2_AS"/>
</dbReference>
<evidence type="ECO:0000256" key="5">
    <source>
        <dbReference type="ARBA" id="ARBA00022801"/>
    </source>
</evidence>
<dbReference type="Proteomes" id="UP000182841">
    <property type="component" value="Unassembled WGS sequence"/>
</dbReference>
<accession>A0A1H9TL76</accession>
<keyword evidence="6 8" id="KW-0326">Glycosidase</keyword>
<feature type="domain" description="Beta galactosidase small chain/" evidence="10">
    <location>
        <begin position="796"/>
        <end position="1070"/>
    </location>
</feature>
<dbReference type="AlphaFoldDB" id="A0A1H9TL76"/>
<dbReference type="InterPro" id="IPR023230">
    <property type="entry name" value="Glyco_hydro_2_CS"/>
</dbReference>
<dbReference type="InterPro" id="IPR006102">
    <property type="entry name" value="Ig-like_GH2"/>
</dbReference>
<dbReference type="GO" id="GO:0030246">
    <property type="term" value="F:carbohydrate binding"/>
    <property type="evidence" value="ECO:0007669"/>
    <property type="project" value="InterPro"/>
</dbReference>
<dbReference type="Pfam" id="PF16353">
    <property type="entry name" value="LacZ_4"/>
    <property type="match status" value="1"/>
</dbReference>
<dbReference type="Pfam" id="PF00703">
    <property type="entry name" value="Glyco_hydro_2"/>
    <property type="match status" value="1"/>
</dbReference>
<keyword evidence="12" id="KW-1185">Reference proteome</keyword>
<dbReference type="Gene3D" id="2.60.120.260">
    <property type="entry name" value="Galactose-binding domain-like"/>
    <property type="match status" value="1"/>
</dbReference>
<dbReference type="InterPro" id="IPR032312">
    <property type="entry name" value="LacZ_4"/>
</dbReference>
<dbReference type="InterPro" id="IPR050347">
    <property type="entry name" value="Bact_Beta-galactosidase"/>
</dbReference>
<proteinExistence type="inferred from homology"/>
<dbReference type="PRINTS" id="PR00132">
    <property type="entry name" value="GLHYDRLASE2"/>
</dbReference>
<dbReference type="OrthoDB" id="9762066at2"/>
<evidence type="ECO:0000256" key="2">
    <source>
        <dbReference type="ARBA" id="ARBA00007401"/>
    </source>
</evidence>
<gene>
    <name evidence="11" type="ORF">SAMN05421870_106244</name>
</gene>
<evidence type="ECO:0000256" key="8">
    <source>
        <dbReference type="RuleBase" id="RU361154"/>
    </source>
</evidence>
<dbReference type="Pfam" id="PF02837">
    <property type="entry name" value="Glyco_hydro_2_N"/>
    <property type="match status" value="1"/>
</dbReference>
<dbReference type="Pfam" id="PF02929">
    <property type="entry name" value="Bgal_small_N"/>
    <property type="match status" value="1"/>
</dbReference>
<dbReference type="GO" id="GO:0004565">
    <property type="term" value="F:beta-galactosidase activity"/>
    <property type="evidence" value="ECO:0007669"/>
    <property type="project" value="UniProtKB-EC"/>
</dbReference>
<dbReference type="InterPro" id="IPR014718">
    <property type="entry name" value="GH-type_carb-bd"/>
</dbReference>
<reference evidence="12" key="1">
    <citation type="submission" date="2016-10" db="EMBL/GenBank/DDBJ databases">
        <authorList>
            <person name="Varghese N."/>
            <person name="Submissions S."/>
        </authorList>
    </citation>
    <scope>NUCLEOTIDE SEQUENCE [LARGE SCALE GENOMIC DNA]</scope>
    <source>
        <strain evidence="12">CGMCC 4.6825</strain>
    </source>
</reference>
<name>A0A1H9TL76_9ACTN</name>
<evidence type="ECO:0000259" key="10">
    <source>
        <dbReference type="SMART" id="SM01038"/>
    </source>
</evidence>
<organism evidence="11 12">
    <name type="scientific">Streptomyces qinglanensis</name>
    <dbReference type="NCBI Taxonomy" id="943816"/>
    <lineage>
        <taxon>Bacteria</taxon>
        <taxon>Bacillati</taxon>
        <taxon>Actinomycetota</taxon>
        <taxon>Actinomycetes</taxon>
        <taxon>Kitasatosporales</taxon>
        <taxon>Streptomycetaceae</taxon>
        <taxon>Streptomyces</taxon>
    </lineage>
</organism>
<dbReference type="InterPro" id="IPR006311">
    <property type="entry name" value="TAT_signal"/>
</dbReference>
<dbReference type="GO" id="GO:0009341">
    <property type="term" value="C:beta-galactosidase complex"/>
    <property type="evidence" value="ECO:0007669"/>
    <property type="project" value="InterPro"/>
</dbReference>
<dbReference type="GO" id="GO:0005990">
    <property type="term" value="P:lactose catabolic process"/>
    <property type="evidence" value="ECO:0007669"/>
    <property type="project" value="TreeGrafter"/>
</dbReference>
<evidence type="ECO:0000256" key="9">
    <source>
        <dbReference type="SAM" id="MobiDB-lite"/>
    </source>
</evidence>
<dbReference type="PROSITE" id="PS00608">
    <property type="entry name" value="GLYCOSYL_HYDROL_F2_2"/>
    <property type="match status" value="1"/>
</dbReference>
<sequence>MNPKPWARRSFLATTGGTLAGWAAFRDQKAAFAAAQRSPAGPNGREDGREGGREGEREWDADPTVFQVNREPARAALIPCRDRASALEDRPGDSPYHRSLNGDWRFHWCENPEKRPEGFHRTDFDDGDWDRLPVPSNWEMHGYREPVYLNIKYPWTGYEQPEPPDVPRKFNPVGSYRRTFRVPRSWRGRRTLLSFQGVKSAFFVWVNGERVGYSEDSYTPAEFDIGEQLQDGENTLAVQVYRWSDGSWLEDQDMIDLSGIFRDVYLYSVPRVHLHDAEVRTALDEARTSAELTVRARIRDTTGGTAGKYTVSGVLYDADGHRVRTGPLTGSAQPPAGGIADLELTGTVRAPRLWSAESPSLYTLVLTVRDPGGDRSEVQRVRFGFREVTFGPGRLHLNGRPLLFAGTNRHETDPVHGQAVPEKTMLRDIELMKQHNINAVRTSHYPDSPRWLELCDEYGLYVIGETNLETHGVRDTVPGSLPEWTEACLDRARSMVERDKNHPCVVLWSLGNEAGSGENFRTMADWFHRRDPTRPVHYEGMSSVADVESRMYAKPDEVEKYGRSGNTKPFMLCEYAHSMGNSTGNLQEYWDLFEKYPNLHGGFIWDWVDQTIRKPVPGDPSRSYQSYGGDWVPGCPSDGNFCCNGVVRSDRRVNPAMAEVKRVYQRVAFSGGKAARGEVGIANKYAFTGLDGYELRWEVTRDGERTGHGTVRPPRTEPGGTSTLRLPLERPSRPVPGAEYWLNLSLVLRRRSPWAEAGHEVAGAQFPLTEWQAAAAQPQESGLPPVEYEETGEQVTVTGRDFSLTLDKDRGTLTGFRHRGVVLLTEGPVPNFWRAPTDNDRGRGFQNTARTWKEAGAHRTTDSVRVTRENRAQLSVEVRSTLPTSPASSAFTTVLTVRGDGEVRVAHTLEPGSGLPDLPLVGALFTLPGELSTFGWYGRGPHENYRDRATAAHVGRYRAEVADRFTPYVRPQECGNVTGVRWGELTGRHGAGLRVTTEDGDQLELSALRYTPADLDGPGHPYELGPGEETVLGVNHRQTGVGGNDSWGAPPLEKYLLHADRTYRYGYRLRAVR</sequence>
<dbReference type="InterPro" id="IPR017853">
    <property type="entry name" value="GH"/>
</dbReference>
<dbReference type="SUPFAM" id="SSF51445">
    <property type="entry name" value="(Trans)glycosidases"/>
    <property type="match status" value="1"/>
</dbReference>
<dbReference type="RefSeq" id="WP_075000854.1">
    <property type="nucleotide sequence ID" value="NZ_FOGO01000006.1"/>
</dbReference>
<dbReference type="STRING" id="943816.AN217_18560"/>
<dbReference type="InterPro" id="IPR008979">
    <property type="entry name" value="Galactose-bd-like_sf"/>
</dbReference>
<dbReference type="Pfam" id="PF02836">
    <property type="entry name" value="Glyco_hydro_2_C"/>
    <property type="match status" value="1"/>
</dbReference>
<dbReference type="InterPro" id="IPR004199">
    <property type="entry name" value="B-gal_small/dom_5"/>
</dbReference>
<dbReference type="InterPro" id="IPR006101">
    <property type="entry name" value="Glyco_hydro_2"/>
</dbReference>
<feature type="compositionally biased region" description="Basic and acidic residues" evidence="9">
    <location>
        <begin position="44"/>
        <end position="60"/>
    </location>
</feature>
<dbReference type="PANTHER" id="PTHR46323">
    <property type="entry name" value="BETA-GALACTOSIDASE"/>
    <property type="match status" value="1"/>
</dbReference>
<dbReference type="InterPro" id="IPR011013">
    <property type="entry name" value="Gal_mutarotase_sf_dom"/>
</dbReference>
<dbReference type="EC" id="3.2.1.23" evidence="3 8"/>
<dbReference type="InterPro" id="IPR036156">
    <property type="entry name" value="Beta-gal/glucu_dom_sf"/>
</dbReference>
<comment type="catalytic activity">
    <reaction evidence="1 8">
        <text>Hydrolysis of terminal non-reducing beta-D-galactose residues in beta-D-galactosides.</text>
        <dbReference type="EC" id="3.2.1.23"/>
    </reaction>
</comment>
<dbReference type="InterPro" id="IPR006103">
    <property type="entry name" value="Glyco_hydro_2_cat"/>
</dbReference>
<dbReference type="Gene3D" id="3.20.20.80">
    <property type="entry name" value="Glycosidases"/>
    <property type="match status" value="1"/>
</dbReference>
<dbReference type="InterPro" id="IPR006104">
    <property type="entry name" value="Glyco_hydro_2_N"/>
</dbReference>
<dbReference type="SMART" id="SM01038">
    <property type="entry name" value="Bgal_small_N"/>
    <property type="match status" value="1"/>
</dbReference>
<dbReference type="EMBL" id="FOGO01000006">
    <property type="protein sequence ID" value="SER97945.1"/>
    <property type="molecule type" value="Genomic_DNA"/>
</dbReference>
<feature type="region of interest" description="Disordered" evidence="9">
    <location>
        <begin position="704"/>
        <end position="723"/>
    </location>
</feature>